<keyword evidence="10" id="KW-0862">Zinc</keyword>
<protein>
    <recommendedName>
        <fullName evidence="10">Isoleucine--tRNA ligase</fullName>
        <ecNumber evidence="10">6.1.1.5</ecNumber>
    </recommendedName>
    <alternativeName>
        <fullName evidence="10">Isoleucyl-tRNA synthetase</fullName>
        <shortName evidence="10">IleRS</shortName>
    </alternativeName>
</protein>
<dbReference type="GO" id="GO:0006428">
    <property type="term" value="P:isoleucyl-tRNA aminoacylation"/>
    <property type="evidence" value="ECO:0007669"/>
    <property type="project" value="UniProtKB-UniRule"/>
</dbReference>
<dbReference type="NCBIfam" id="TIGR00392">
    <property type="entry name" value="ileS"/>
    <property type="match status" value="1"/>
</dbReference>
<dbReference type="Pfam" id="PF06827">
    <property type="entry name" value="zf-FPG_IleRS"/>
    <property type="match status" value="1"/>
</dbReference>
<evidence type="ECO:0000256" key="4">
    <source>
        <dbReference type="ARBA" id="ARBA00022741"/>
    </source>
</evidence>
<feature type="binding site" evidence="10">
    <location>
        <position position="586"/>
    </location>
    <ligand>
        <name>ATP</name>
        <dbReference type="ChEBI" id="CHEBI:30616"/>
    </ligand>
</feature>
<dbReference type="GO" id="GO:0004822">
    <property type="term" value="F:isoleucine-tRNA ligase activity"/>
    <property type="evidence" value="ECO:0007669"/>
    <property type="project" value="UniProtKB-UniRule"/>
</dbReference>
<dbReference type="InterPro" id="IPR002300">
    <property type="entry name" value="aa-tRNA-synth_Ia"/>
</dbReference>
<keyword evidence="3 10" id="KW-0436">Ligase</keyword>
<dbReference type="EMBL" id="DTHG01000002">
    <property type="protein sequence ID" value="HGW90938.1"/>
    <property type="molecule type" value="Genomic_DNA"/>
</dbReference>
<accession>A0A7C4UF22</accession>
<comment type="cofactor">
    <cofactor evidence="10">
        <name>Zn(2+)</name>
        <dbReference type="ChEBI" id="CHEBI:29105"/>
    </cofactor>
    <text evidence="10">Binds 1 zinc ion per subunit.</text>
</comment>
<evidence type="ECO:0000259" key="13">
    <source>
        <dbReference type="Pfam" id="PF08264"/>
    </source>
</evidence>
<dbReference type="GO" id="GO:0000049">
    <property type="term" value="F:tRNA binding"/>
    <property type="evidence" value="ECO:0007669"/>
    <property type="project" value="InterPro"/>
</dbReference>
<evidence type="ECO:0000256" key="1">
    <source>
        <dbReference type="ARBA" id="ARBA00006887"/>
    </source>
</evidence>
<comment type="domain">
    <text evidence="10">IleRS has two distinct active sites: one for aminoacylation and one for editing. The misactivated valine is translocated from the active site to the editing site, which sterically excludes the correctly activated isoleucine. The single editing site contains two valyl binding pockets, one specific for each substrate (Val-AMP or Val-tRNA(Ile)).</text>
</comment>
<evidence type="ECO:0000256" key="9">
    <source>
        <dbReference type="ARBA" id="ARBA00048359"/>
    </source>
</evidence>
<dbReference type="Gene3D" id="3.40.50.620">
    <property type="entry name" value="HUPs"/>
    <property type="match status" value="2"/>
</dbReference>
<dbReference type="Pfam" id="PF00133">
    <property type="entry name" value="tRNA-synt_1"/>
    <property type="match status" value="1"/>
</dbReference>
<dbReference type="PANTHER" id="PTHR42765:SF1">
    <property type="entry name" value="ISOLEUCINE--TRNA LIGASE, MITOCHONDRIAL"/>
    <property type="match status" value="1"/>
</dbReference>
<feature type="binding site" evidence="10">
    <location>
        <position position="896"/>
    </location>
    <ligand>
        <name>Zn(2+)</name>
        <dbReference type="ChEBI" id="CHEBI:29105"/>
    </ligand>
</feature>
<evidence type="ECO:0000256" key="5">
    <source>
        <dbReference type="ARBA" id="ARBA00022840"/>
    </source>
</evidence>
<dbReference type="CDD" id="cd07960">
    <property type="entry name" value="Anticodon_Ia_Ile_BEm"/>
    <property type="match status" value="1"/>
</dbReference>
<dbReference type="CDD" id="cd00818">
    <property type="entry name" value="IleRS_core"/>
    <property type="match status" value="1"/>
</dbReference>
<dbReference type="Gene3D" id="3.90.740.10">
    <property type="entry name" value="Valyl/Leucyl/Isoleucyl-tRNA synthetase, editing domain"/>
    <property type="match status" value="1"/>
</dbReference>
<keyword evidence="2 10" id="KW-0963">Cytoplasm</keyword>
<dbReference type="PANTHER" id="PTHR42765">
    <property type="entry name" value="SOLEUCYL-TRNA SYNTHETASE"/>
    <property type="match status" value="1"/>
</dbReference>
<dbReference type="GO" id="GO:0005524">
    <property type="term" value="F:ATP binding"/>
    <property type="evidence" value="ECO:0007669"/>
    <property type="project" value="UniProtKB-UniRule"/>
</dbReference>
<evidence type="ECO:0000256" key="10">
    <source>
        <dbReference type="HAMAP-Rule" id="MF_02002"/>
    </source>
</evidence>
<evidence type="ECO:0000259" key="11">
    <source>
        <dbReference type="Pfam" id="PF00133"/>
    </source>
</evidence>
<sequence>MNYKNTINLPKTEFQMKADLIRKEPLILKKWEEMKIYEKMVSKRKKNKKFVLHDGPPYSNGNIHLGQALNKILKDAINKFYSLKGYYTPFVPGWDNHGMPIERKVVEEVGKDKDPILIRKKCREFASKWVKIQMEEFKRLGVFADWDNPYLTMNPSYESKELELFADIVKKGFVYRGFMPVHWCPVCETALALSEIEYKILPSPSIYFTMEGKDFDALVWTTTPWTIISNVALAVNPHINYVVGEKNGRKYLFAEALFDTIVQKINFEGIKVVKKFRGSELEGMIFKHPFIDRNSPMILGDFVSTDEGTGIVHIAPGHGREDYEVGKNYNLQVLSPVDEKGRFTDEAPDFKGLSTDEASIKVTEILKNNGRLLLSETIEHSYPRCWRCKTPLIFRATDQWFLSVDHNNLREKALKEIEKVRWHPEESINRIYASVKERPDWCLSRQRIWGVNIPAFYCENCGEVLLEPDLIKFVAERFKEKNSDIWFEEPVERLLPEGTKCPKCGSDKFRKETDILDVWFDSGISSIVVLDENEWPSEVYLEGPDQHRGWFNSSLMVSMILKDKPPYKNVITHGWVLDEEYRTMHKSLGNVISPDEIVKKYGAEILRLWALSIEYTQDVRLGDEILQRLVDSYRKIRNTIRFMLGNTDDFDENIKINEEDLFPQDRFILLKFEMLLKEVEKDYGEFLFYKVYRNILNFITDELSSFYLDILKDRLYTWGKNSKGRRSAQFVLYSILRRILVILSPMLSFTAEEAYGFIKGKKEESVFLEDFPSGRELNEDEKEFIQEFGRILKIREEIQKPMESARRDGFIGNSLEAKIIINGDKDLLNKYISYLPEIFIVSKVEIMENPEGKYKFKGEYGEYAVDRAEGKKCERCWVYSESVGNDAEHPTLCSKCSDVIRRKDYESE</sequence>
<dbReference type="InterPro" id="IPR009080">
    <property type="entry name" value="tRNAsynth_Ia_anticodon-bd"/>
</dbReference>
<dbReference type="InterPro" id="IPR002301">
    <property type="entry name" value="Ile-tRNA-ligase"/>
</dbReference>
<dbReference type="InterPro" id="IPR010663">
    <property type="entry name" value="Znf_FPG/IleRS"/>
</dbReference>
<dbReference type="InterPro" id="IPR033708">
    <property type="entry name" value="Anticodon_Ile_BEm"/>
</dbReference>
<feature type="binding site" evidence="10">
    <location>
        <position position="873"/>
    </location>
    <ligand>
        <name>Zn(2+)</name>
        <dbReference type="ChEBI" id="CHEBI:29105"/>
    </ligand>
</feature>
<reference evidence="14" key="1">
    <citation type="journal article" date="2020" name="mSystems">
        <title>Genome- and Community-Level Interaction Insights into Carbon Utilization and Element Cycling Functions of Hydrothermarchaeota in Hydrothermal Sediment.</title>
        <authorList>
            <person name="Zhou Z."/>
            <person name="Liu Y."/>
            <person name="Xu W."/>
            <person name="Pan J."/>
            <person name="Luo Z.H."/>
            <person name="Li M."/>
        </authorList>
    </citation>
    <scope>NUCLEOTIDE SEQUENCE [LARGE SCALE GENOMIC DNA]</scope>
    <source>
        <strain evidence="14">SpSt-780</strain>
    </source>
</reference>
<feature type="domain" description="Methionyl/Valyl/Leucyl/Isoleucyl-tRNA synthetase anticodon-binding" evidence="13">
    <location>
        <begin position="665"/>
        <end position="821"/>
    </location>
</feature>
<dbReference type="GO" id="GO:0002161">
    <property type="term" value="F:aminoacyl-tRNA deacylase activity"/>
    <property type="evidence" value="ECO:0007669"/>
    <property type="project" value="InterPro"/>
</dbReference>
<dbReference type="InterPro" id="IPR023585">
    <property type="entry name" value="Ile-tRNA-ligase_type1"/>
</dbReference>
<keyword evidence="7 10" id="KW-0030">Aminoacyl-tRNA synthetase</keyword>
<dbReference type="PRINTS" id="PR00984">
    <property type="entry name" value="TRNASYNTHILE"/>
</dbReference>
<dbReference type="EC" id="6.1.1.5" evidence="10"/>
<keyword evidence="4 10" id="KW-0547">Nucleotide-binding</keyword>
<feature type="domain" description="Zinc finger FPG/IleRS-type" evidence="12">
    <location>
        <begin position="870"/>
        <end position="899"/>
    </location>
</feature>
<gene>
    <name evidence="10" type="primary">ileS</name>
    <name evidence="14" type="ORF">ENV67_00140</name>
</gene>
<feature type="binding site" evidence="10">
    <location>
        <position position="542"/>
    </location>
    <ligand>
        <name>L-isoleucyl-5'-AMP</name>
        <dbReference type="ChEBI" id="CHEBI:178002"/>
    </ligand>
</feature>
<dbReference type="InterPro" id="IPR014729">
    <property type="entry name" value="Rossmann-like_a/b/a_fold"/>
</dbReference>
<proteinExistence type="inferred from homology"/>
<dbReference type="InterPro" id="IPR013155">
    <property type="entry name" value="M/V/L/I-tRNA-synth_anticd-bd"/>
</dbReference>
<dbReference type="HAMAP" id="MF_02002">
    <property type="entry name" value="Ile_tRNA_synth_type1"/>
    <property type="match status" value="1"/>
</dbReference>
<dbReference type="GO" id="GO:0008270">
    <property type="term" value="F:zinc ion binding"/>
    <property type="evidence" value="ECO:0007669"/>
    <property type="project" value="UniProtKB-UniRule"/>
</dbReference>
<evidence type="ECO:0000256" key="7">
    <source>
        <dbReference type="ARBA" id="ARBA00023146"/>
    </source>
</evidence>
<comment type="catalytic activity">
    <reaction evidence="9 10">
        <text>tRNA(Ile) + L-isoleucine + ATP = L-isoleucyl-tRNA(Ile) + AMP + diphosphate</text>
        <dbReference type="Rhea" id="RHEA:11060"/>
        <dbReference type="Rhea" id="RHEA-COMP:9666"/>
        <dbReference type="Rhea" id="RHEA-COMP:9695"/>
        <dbReference type="ChEBI" id="CHEBI:30616"/>
        <dbReference type="ChEBI" id="CHEBI:33019"/>
        <dbReference type="ChEBI" id="CHEBI:58045"/>
        <dbReference type="ChEBI" id="CHEBI:78442"/>
        <dbReference type="ChEBI" id="CHEBI:78528"/>
        <dbReference type="ChEBI" id="CHEBI:456215"/>
        <dbReference type="EC" id="6.1.1.5"/>
    </reaction>
</comment>
<evidence type="ECO:0000256" key="2">
    <source>
        <dbReference type="ARBA" id="ARBA00022490"/>
    </source>
</evidence>
<comment type="similarity">
    <text evidence="1 10">Belongs to the class-I aminoacyl-tRNA synthetase family. IleS type 1 subfamily.</text>
</comment>
<dbReference type="GO" id="GO:0005829">
    <property type="term" value="C:cytosol"/>
    <property type="evidence" value="ECO:0007669"/>
    <property type="project" value="TreeGrafter"/>
</dbReference>
<feature type="binding site" evidence="10">
    <location>
        <position position="893"/>
    </location>
    <ligand>
        <name>Zn(2+)</name>
        <dbReference type="ChEBI" id="CHEBI:29105"/>
    </ligand>
</feature>
<feature type="binding site" evidence="10">
    <location>
        <position position="876"/>
    </location>
    <ligand>
        <name>Zn(2+)</name>
        <dbReference type="ChEBI" id="CHEBI:29105"/>
    </ligand>
</feature>
<evidence type="ECO:0000313" key="14">
    <source>
        <dbReference type="EMBL" id="HGW90938.1"/>
    </source>
</evidence>
<comment type="subcellular location">
    <subcellularLocation>
        <location evidence="10">Cytoplasm</location>
    </subcellularLocation>
</comment>
<name>A0A7C4UF22_UNCW3</name>
<keyword evidence="6 10" id="KW-0648">Protein biosynthesis</keyword>
<dbReference type="SUPFAM" id="SSF52374">
    <property type="entry name" value="Nucleotidylyl transferase"/>
    <property type="match status" value="1"/>
</dbReference>
<evidence type="ECO:0000259" key="12">
    <source>
        <dbReference type="Pfam" id="PF06827"/>
    </source>
</evidence>
<evidence type="ECO:0000256" key="8">
    <source>
        <dbReference type="ARBA" id="ARBA00025217"/>
    </source>
</evidence>
<evidence type="ECO:0000256" key="3">
    <source>
        <dbReference type="ARBA" id="ARBA00022598"/>
    </source>
</evidence>
<dbReference type="Gene3D" id="1.10.730.20">
    <property type="match status" value="1"/>
</dbReference>
<comment type="function">
    <text evidence="8 10">Catalyzes the attachment of isoleucine to tRNA(Ile). As IleRS can inadvertently accommodate and process structurally similar amino acids such as valine, to avoid such errors it has two additional distinct tRNA(Ile)-dependent editing activities. One activity is designated as 'pretransfer' editing and involves the hydrolysis of activated Val-AMP. The other activity is designated 'posttransfer' editing and involves deacylation of mischarged Val-tRNA(Ile).</text>
</comment>
<feature type="short sequence motif" description="'HIGH' region" evidence="10">
    <location>
        <begin position="57"/>
        <end position="67"/>
    </location>
</feature>
<comment type="caution">
    <text evidence="14">The sequence shown here is derived from an EMBL/GenBank/DDBJ whole genome shotgun (WGS) entry which is preliminary data.</text>
</comment>
<evidence type="ECO:0000256" key="6">
    <source>
        <dbReference type="ARBA" id="ARBA00022917"/>
    </source>
</evidence>
<dbReference type="SUPFAM" id="SSF50677">
    <property type="entry name" value="ValRS/IleRS/LeuRS editing domain"/>
    <property type="match status" value="1"/>
</dbReference>
<organism evidence="14">
    <name type="scientific">candidate division WOR-3 bacterium</name>
    <dbReference type="NCBI Taxonomy" id="2052148"/>
    <lineage>
        <taxon>Bacteria</taxon>
        <taxon>Bacteria division WOR-3</taxon>
    </lineage>
</organism>
<feature type="domain" description="Aminoacyl-tRNA synthetase class Ia" evidence="11">
    <location>
        <begin position="27"/>
        <end position="621"/>
    </location>
</feature>
<comment type="subunit">
    <text evidence="10">Monomer.</text>
</comment>
<keyword evidence="5 10" id="KW-0067">ATP-binding</keyword>
<dbReference type="SUPFAM" id="SSF47323">
    <property type="entry name" value="Anticodon-binding domain of a subclass of class I aminoacyl-tRNA synthetases"/>
    <property type="match status" value="1"/>
</dbReference>
<dbReference type="FunFam" id="3.40.50.620:FF:000092">
    <property type="entry name" value="Isoleucine--tRNA ligase"/>
    <property type="match status" value="1"/>
</dbReference>
<dbReference type="InterPro" id="IPR009008">
    <property type="entry name" value="Val/Leu/Ile-tRNA-synth_edit"/>
</dbReference>
<dbReference type="AlphaFoldDB" id="A0A7C4UF22"/>
<dbReference type="InterPro" id="IPR050081">
    <property type="entry name" value="Ile-tRNA_ligase"/>
</dbReference>
<feature type="short sequence motif" description="'KMSKS' region" evidence="10">
    <location>
        <begin position="583"/>
        <end position="587"/>
    </location>
</feature>
<keyword evidence="10" id="KW-0479">Metal-binding</keyword>
<dbReference type="Pfam" id="PF08264">
    <property type="entry name" value="Anticodon_1"/>
    <property type="match status" value="1"/>
</dbReference>